<dbReference type="CDD" id="cd07960">
    <property type="entry name" value="Anticodon_Ia_Ile_BEm"/>
    <property type="match status" value="1"/>
</dbReference>
<evidence type="ECO:0000256" key="1">
    <source>
        <dbReference type="ARBA" id="ARBA00005594"/>
    </source>
</evidence>
<evidence type="ECO:0000313" key="13">
    <source>
        <dbReference type="Proteomes" id="UP000799421"/>
    </source>
</evidence>
<dbReference type="SUPFAM" id="SSF52374">
    <property type="entry name" value="Nucleotidylyl transferase"/>
    <property type="match status" value="1"/>
</dbReference>
<evidence type="ECO:0000256" key="2">
    <source>
        <dbReference type="ARBA" id="ARBA00013165"/>
    </source>
</evidence>
<dbReference type="NCBIfam" id="TIGR00392">
    <property type="entry name" value="ileS"/>
    <property type="match status" value="1"/>
</dbReference>
<evidence type="ECO:0000256" key="5">
    <source>
        <dbReference type="ARBA" id="ARBA00022840"/>
    </source>
</evidence>
<reference evidence="12" key="1">
    <citation type="journal article" date="2020" name="Stud. Mycol.">
        <title>101 Dothideomycetes genomes: a test case for predicting lifestyles and emergence of pathogens.</title>
        <authorList>
            <person name="Haridas S."/>
            <person name="Albert R."/>
            <person name="Binder M."/>
            <person name="Bloem J."/>
            <person name="Labutti K."/>
            <person name="Salamov A."/>
            <person name="Andreopoulos B."/>
            <person name="Baker S."/>
            <person name="Barry K."/>
            <person name="Bills G."/>
            <person name="Bluhm B."/>
            <person name="Cannon C."/>
            <person name="Castanera R."/>
            <person name="Culley D."/>
            <person name="Daum C."/>
            <person name="Ezra D."/>
            <person name="Gonzalez J."/>
            <person name="Henrissat B."/>
            <person name="Kuo A."/>
            <person name="Liang C."/>
            <person name="Lipzen A."/>
            <person name="Lutzoni F."/>
            <person name="Magnuson J."/>
            <person name="Mondo S."/>
            <person name="Nolan M."/>
            <person name="Ohm R."/>
            <person name="Pangilinan J."/>
            <person name="Park H.-J."/>
            <person name="Ramirez L."/>
            <person name="Alfaro M."/>
            <person name="Sun H."/>
            <person name="Tritt A."/>
            <person name="Yoshinaga Y."/>
            <person name="Zwiers L.-H."/>
            <person name="Turgeon B."/>
            <person name="Goodwin S."/>
            <person name="Spatafora J."/>
            <person name="Crous P."/>
            <person name="Grigoriev I."/>
        </authorList>
    </citation>
    <scope>NUCLEOTIDE SEQUENCE</scope>
    <source>
        <strain evidence="12">CBS 480.64</strain>
    </source>
</reference>
<dbReference type="InterPro" id="IPR009080">
    <property type="entry name" value="tRNAsynth_Ia_anticodon-bd"/>
</dbReference>
<dbReference type="EC" id="6.1.1.5" evidence="2"/>
<proteinExistence type="inferred from homology"/>
<evidence type="ECO:0000256" key="9">
    <source>
        <dbReference type="RuleBase" id="RU363035"/>
    </source>
</evidence>
<protein>
    <recommendedName>
        <fullName evidence="2">isoleucine--tRNA ligase</fullName>
        <ecNumber evidence="2">6.1.1.5</ecNumber>
    </recommendedName>
    <alternativeName>
        <fullName evidence="8">Isoleucyl-tRNA synthetase</fullName>
    </alternativeName>
</protein>
<keyword evidence="5 9" id="KW-0067">ATP-binding</keyword>
<dbReference type="InterPro" id="IPR033708">
    <property type="entry name" value="Anticodon_Ile_BEm"/>
</dbReference>
<dbReference type="GO" id="GO:0005524">
    <property type="term" value="F:ATP binding"/>
    <property type="evidence" value="ECO:0007669"/>
    <property type="project" value="UniProtKB-KW"/>
</dbReference>
<dbReference type="OrthoDB" id="10264412at2759"/>
<dbReference type="GO" id="GO:0032543">
    <property type="term" value="P:mitochondrial translation"/>
    <property type="evidence" value="ECO:0007669"/>
    <property type="project" value="TreeGrafter"/>
</dbReference>
<accession>A0A6A7C0B7</accession>
<evidence type="ECO:0000256" key="8">
    <source>
        <dbReference type="ARBA" id="ARBA00032665"/>
    </source>
</evidence>
<keyword evidence="3 9" id="KW-0436">Ligase</keyword>
<dbReference type="InterPro" id="IPR050081">
    <property type="entry name" value="Ile-tRNA_ligase"/>
</dbReference>
<dbReference type="InterPro" id="IPR014729">
    <property type="entry name" value="Rossmann-like_a/b/a_fold"/>
</dbReference>
<dbReference type="InterPro" id="IPR009008">
    <property type="entry name" value="Val/Leu/Ile-tRNA-synth_edit"/>
</dbReference>
<feature type="domain" description="Aminoacyl-tRNA synthetase class Ia" evidence="10">
    <location>
        <begin position="42"/>
        <end position="676"/>
    </location>
</feature>
<evidence type="ECO:0000256" key="6">
    <source>
        <dbReference type="ARBA" id="ARBA00022917"/>
    </source>
</evidence>
<dbReference type="SUPFAM" id="SSF47323">
    <property type="entry name" value="Anticodon-binding domain of a subclass of class I aminoacyl-tRNA synthetases"/>
    <property type="match status" value="1"/>
</dbReference>
<evidence type="ECO:0000259" key="11">
    <source>
        <dbReference type="Pfam" id="PF08264"/>
    </source>
</evidence>
<dbReference type="PRINTS" id="PR00984">
    <property type="entry name" value="TRNASYNTHILE"/>
</dbReference>
<dbReference type="SUPFAM" id="SSF50677">
    <property type="entry name" value="ValRS/IleRS/LeuRS editing domain"/>
    <property type="match status" value="1"/>
</dbReference>
<dbReference type="Gene3D" id="1.10.730.20">
    <property type="match status" value="1"/>
</dbReference>
<dbReference type="Gene3D" id="3.40.50.620">
    <property type="entry name" value="HUPs"/>
    <property type="match status" value="2"/>
</dbReference>
<evidence type="ECO:0000256" key="3">
    <source>
        <dbReference type="ARBA" id="ARBA00022598"/>
    </source>
</evidence>
<evidence type="ECO:0000313" key="12">
    <source>
        <dbReference type="EMBL" id="KAF2860667.1"/>
    </source>
</evidence>
<dbReference type="Gene3D" id="3.90.740.10">
    <property type="entry name" value="Valyl/Leucyl/Isoleucyl-tRNA synthetase, editing domain"/>
    <property type="match status" value="1"/>
</dbReference>
<organism evidence="12 13">
    <name type="scientific">Piedraia hortae CBS 480.64</name>
    <dbReference type="NCBI Taxonomy" id="1314780"/>
    <lineage>
        <taxon>Eukaryota</taxon>
        <taxon>Fungi</taxon>
        <taxon>Dikarya</taxon>
        <taxon>Ascomycota</taxon>
        <taxon>Pezizomycotina</taxon>
        <taxon>Dothideomycetes</taxon>
        <taxon>Dothideomycetidae</taxon>
        <taxon>Capnodiales</taxon>
        <taxon>Piedraiaceae</taxon>
        <taxon>Piedraia</taxon>
    </lineage>
</organism>
<dbReference type="GO" id="GO:0002161">
    <property type="term" value="F:aminoacyl-tRNA deacylase activity"/>
    <property type="evidence" value="ECO:0007669"/>
    <property type="project" value="InterPro"/>
</dbReference>
<evidence type="ECO:0000259" key="10">
    <source>
        <dbReference type="Pfam" id="PF00133"/>
    </source>
</evidence>
<gene>
    <name evidence="12" type="ORF">K470DRAFT_257679</name>
</gene>
<dbReference type="InterPro" id="IPR001412">
    <property type="entry name" value="aa-tRNA-synth_I_CS"/>
</dbReference>
<keyword evidence="4 9" id="KW-0547">Nucleotide-binding</keyword>
<dbReference type="GO" id="GO:0005739">
    <property type="term" value="C:mitochondrion"/>
    <property type="evidence" value="ECO:0007669"/>
    <property type="project" value="TreeGrafter"/>
</dbReference>
<dbReference type="PANTHER" id="PTHR42765">
    <property type="entry name" value="SOLEUCYL-TRNA SYNTHETASE"/>
    <property type="match status" value="1"/>
</dbReference>
<dbReference type="GO" id="GO:0000049">
    <property type="term" value="F:tRNA binding"/>
    <property type="evidence" value="ECO:0007669"/>
    <property type="project" value="InterPro"/>
</dbReference>
<dbReference type="GO" id="GO:0004822">
    <property type="term" value="F:isoleucine-tRNA ligase activity"/>
    <property type="evidence" value="ECO:0007669"/>
    <property type="project" value="UniProtKB-EC"/>
</dbReference>
<dbReference type="PANTHER" id="PTHR42765:SF1">
    <property type="entry name" value="ISOLEUCINE--TRNA LIGASE, MITOCHONDRIAL"/>
    <property type="match status" value="1"/>
</dbReference>
<dbReference type="EMBL" id="MU005979">
    <property type="protein sequence ID" value="KAF2860667.1"/>
    <property type="molecule type" value="Genomic_DNA"/>
</dbReference>
<dbReference type="InterPro" id="IPR002301">
    <property type="entry name" value="Ile-tRNA-ligase"/>
</dbReference>
<evidence type="ECO:0000256" key="4">
    <source>
        <dbReference type="ARBA" id="ARBA00022741"/>
    </source>
</evidence>
<feature type="domain" description="Methionyl/Valyl/Leucyl/Isoleucyl-tRNA synthetase anticodon-binding" evidence="11">
    <location>
        <begin position="716"/>
        <end position="813"/>
    </location>
</feature>
<dbReference type="InterPro" id="IPR013155">
    <property type="entry name" value="M/V/L/I-tRNA-synth_anticd-bd"/>
</dbReference>
<dbReference type="Proteomes" id="UP000799421">
    <property type="component" value="Unassembled WGS sequence"/>
</dbReference>
<evidence type="ECO:0000256" key="7">
    <source>
        <dbReference type="ARBA" id="ARBA00023146"/>
    </source>
</evidence>
<dbReference type="InterPro" id="IPR002300">
    <property type="entry name" value="aa-tRNA-synth_Ia"/>
</dbReference>
<dbReference type="Pfam" id="PF00133">
    <property type="entry name" value="tRNA-synt_1"/>
    <property type="match status" value="1"/>
</dbReference>
<dbReference type="GO" id="GO:0006428">
    <property type="term" value="P:isoleucyl-tRNA aminoacylation"/>
    <property type="evidence" value="ECO:0007669"/>
    <property type="project" value="InterPro"/>
</dbReference>
<dbReference type="PROSITE" id="PS00178">
    <property type="entry name" value="AA_TRNA_LIGASE_I"/>
    <property type="match status" value="1"/>
</dbReference>
<keyword evidence="13" id="KW-1185">Reference proteome</keyword>
<comment type="similarity">
    <text evidence="1 9">Belongs to the class-I aminoacyl-tRNA synthetase family.</text>
</comment>
<sequence length="970" mass="108564">MLSFHPTRSLSTNWTHTLHLPKTTFPARATLSELETYRRRCSDDLYTWQKTTRKGKPFILLDGPPYANGPVHMGHAVNKILKDMILRWEVGKGRRVSYRPGWDCHGLPIELKALQEGGADDIRVRARGLASETVEVQKASFKGWGVMGEWEEPYKTMDHGFEVQQLGVLREMVRRGLVSRRFRPVHWSPSTRTALAEAELEYDDLHRTTAAFVKLPFVKLPRVLRGLGGRVSALVWTTTPWTLPANKAVAVHGDVEYVAVKVGGEAVVVAKERLEHVLGFLRWDILCDVLPGVFKGAELADGQATCYNLFQGTESPLLSADFVTSTSGTGLVHIAPGHGMDDYHLCENNGIGPAFAPVDDAGCYTDDVFPRQAHGVPFGGLDAQTKGSEAVLDLLSSDVTDMLPDQLPSCSAGLLWASHDFTHKYPIDWRTKQPVIIRATAQWFADVSALQQPARESLENVQMIPPTARTRLDSFLMGRSQWCISRQRTWGVPIPVLYHKEAGEANISDASIQHIIAVLRQRGIDAWFGDAEDDAAWLHSSLERGKWIRGKDTMDVWFDSGTTWTTLEDQDRRPLCDVVVEGTDQHRGWFQSTLLTRIAVDPTRAPYAKLITHGFVLDSQGKKMSKSIGNVVSPQEIIDGTLLPKPKKGRNHDSLGPDSLRLWVASADYTHDISLSTQQLQEVKQNLQKYRVTFKWLLGLLSNYNGSPPSTTDFADRLALNRMQTVSFAVRRAYDKYEFYKGVKAINDLIHHDLSAFYFETIKDVLYAGRVGERMQKLAVLYRIALQLLELLGPVTPHLVEEVWEHFSSKPTTLHPLKEVCMMPTEPPEQPPKGAEFFTSLSTCVKAAQEEARRAGHLKSGLACKVRIVYDIQLVDAEQHALLQDPAQLAQLLVVSQVQVMNVADAVESQEWCFSAHDPPRPLESIQILPPDGGKCPRCWQYTVPQLEVDSGALCTRCREVVEEKSSVRV</sequence>
<keyword evidence="6 9" id="KW-0648">Protein biosynthesis</keyword>
<name>A0A6A7C0B7_9PEZI</name>
<keyword evidence="7 9" id="KW-0030">Aminoacyl-tRNA synthetase</keyword>
<dbReference type="Pfam" id="PF08264">
    <property type="entry name" value="Anticodon_1"/>
    <property type="match status" value="1"/>
</dbReference>
<dbReference type="AlphaFoldDB" id="A0A6A7C0B7"/>